<evidence type="ECO:0000313" key="1">
    <source>
        <dbReference type="EMBL" id="AXH66745.1"/>
    </source>
</evidence>
<accession>A0A345M8C4</accession>
<dbReference type="EMBL" id="MH576964">
    <property type="protein sequence ID" value="AXH66745.1"/>
    <property type="molecule type" value="Genomic_DNA"/>
</dbReference>
<organism evidence="1 3">
    <name type="scientific">Streptomyces phage Starbow</name>
    <dbReference type="NCBI Taxonomy" id="2283266"/>
    <lineage>
        <taxon>Viruses</taxon>
        <taxon>Duplodnaviria</taxon>
        <taxon>Heunggongvirae</taxon>
        <taxon>Uroviricota</taxon>
        <taxon>Caudoviricetes</taxon>
        <taxon>Stanwilliamsviridae</taxon>
        <taxon>Boydwoodruffvirinae</taxon>
        <taxon>Karimacvirus</taxon>
        <taxon>Karimacvirus karimac</taxon>
        <taxon>Streptomyces virus Karimac</taxon>
    </lineage>
</organism>
<dbReference type="Proteomes" id="UP000259040">
    <property type="component" value="Segment"/>
</dbReference>
<name>A0A345M8C4_9CAUD</name>
<proteinExistence type="predicted"/>
<reference evidence="1 3" key="1">
    <citation type="submission" date="2018-07" db="EMBL/GenBank/DDBJ databases">
        <authorList>
            <person name="Boyd E.M."/>
            <person name="Barkley D.B."/>
            <person name="Naeem H."/>
            <person name="Vanhorne R."/>
            <person name="Nayek S."/>
            <person name="Layton S.R."/>
            <person name="Hughes L.E."/>
            <person name="Garlena R.A."/>
            <person name="Russell D.A."/>
            <person name="Pope W.H."/>
            <person name="Jacobs-Sera D."/>
            <person name="Hatfull G.F."/>
        </authorList>
    </citation>
    <scope>NUCLEOTIDE SEQUENCE [LARGE SCALE GENOMIC DNA]</scope>
</reference>
<evidence type="ECO:0000313" key="2">
    <source>
        <dbReference type="EMBL" id="AXH66747.1"/>
    </source>
</evidence>
<sequence>MFKKKAKAVRTHSLTLKLEKNGLFSETGVISSGNLEILLRKYNENGFRPVEAKHSKYCHCGEGKEEIRVI</sequence>
<gene>
    <name evidence="1" type="primary">282</name>
    <name evidence="2" type="synonym">25</name>
    <name evidence="2" type="ORF">SEA_STARBOW_25</name>
    <name evidence="1" type="ORF">SEA_STARBOW_282</name>
</gene>
<protein>
    <submittedName>
        <fullName evidence="1">Uncharacterized protein</fullName>
    </submittedName>
</protein>
<evidence type="ECO:0000313" key="3">
    <source>
        <dbReference type="Proteomes" id="UP000259040"/>
    </source>
</evidence>
<dbReference type="EMBL" id="MH576964">
    <property type="protein sequence ID" value="AXH66747.1"/>
    <property type="molecule type" value="Genomic_DNA"/>
</dbReference>